<keyword evidence="5 8" id="KW-0663">Pyridoxal phosphate</keyword>
<gene>
    <name evidence="10" type="ORF">PTSG_08968</name>
</gene>
<dbReference type="eggNOG" id="KOG0053">
    <property type="taxonomic scope" value="Eukaryota"/>
</dbReference>
<evidence type="ECO:0000256" key="3">
    <source>
        <dbReference type="ARBA" id="ARBA00009077"/>
    </source>
</evidence>
<dbReference type="RefSeq" id="XP_004989766.1">
    <property type="nucleotide sequence ID" value="XM_004989709.1"/>
</dbReference>
<keyword evidence="6" id="KW-0028">Amino-acid biosynthesis</keyword>
<evidence type="ECO:0000256" key="7">
    <source>
        <dbReference type="ARBA" id="ARBA00029853"/>
    </source>
</evidence>
<dbReference type="FunFam" id="3.90.1150.10:FF:000008">
    <property type="entry name" value="Cystathionine gamma-synthase"/>
    <property type="match status" value="1"/>
</dbReference>
<dbReference type="GeneID" id="16070320"/>
<evidence type="ECO:0000256" key="4">
    <source>
        <dbReference type="ARBA" id="ARBA00012085"/>
    </source>
</evidence>
<dbReference type="InterPro" id="IPR000277">
    <property type="entry name" value="Cys/Met-Metab_PyrdxlP-dep_enz"/>
</dbReference>
<dbReference type="CDD" id="cd00614">
    <property type="entry name" value="CGS_like"/>
    <property type="match status" value="1"/>
</dbReference>
<evidence type="ECO:0000256" key="5">
    <source>
        <dbReference type="ARBA" id="ARBA00022898"/>
    </source>
</evidence>
<dbReference type="SUPFAM" id="SSF53383">
    <property type="entry name" value="PLP-dependent transferases"/>
    <property type="match status" value="1"/>
</dbReference>
<keyword evidence="6" id="KW-0198">Cysteine biosynthesis</keyword>
<evidence type="ECO:0000256" key="8">
    <source>
        <dbReference type="RuleBase" id="RU362118"/>
    </source>
</evidence>
<dbReference type="GO" id="GO:0019343">
    <property type="term" value="P:cysteine biosynthetic process via cystathionine"/>
    <property type="evidence" value="ECO:0007669"/>
    <property type="project" value="TreeGrafter"/>
</dbReference>
<keyword evidence="11" id="KW-1185">Reference proteome</keyword>
<dbReference type="FunCoup" id="F2ULU1">
    <property type="interactions" value="584"/>
</dbReference>
<sequence length="484" mass="52167">MSDHGKFATSAIHAGQEPEKWKSWAVCPPISLATTFKQPDPGVTKSGFEYSRGGNPTRNSLEEAFAAICHGKKALVWASGLAGTNAVLQLLRPNDHVLAIDDLYGGTNRLLRRLGEPMGIQADFVPTANVDKFADSMKPNTKLVWIESPTNPLLQITDIRAVVKQVKAKNKDCIIVVDNTFMSAYFQRPLDLGADIEFASVTKYYNGHSDVLMGVTITNNADLAERLQFIQFAAGAVPGPFDCYLVNRGLKTLHVRMAAHAKNAIRVARYLEAHPKVRQVIYPGLESHPGHEIAKRQCHGFSGMVTFRIRGDIEASRTFLKSIKVFTLAESLGAVESLAELPCIMTHASVPAEQRAQLGITDDLIRLSVGIEDIEDLITDLQQALNAAVPGYEATPAVGEFITEDAAKTSAVSKQPATTAAPGNMTPRTPKVNSVSSGVATPTRSAAGYNAPTTSRLAESPARYEGSRPPSRHPPGGQSTITFG</sequence>
<evidence type="ECO:0000313" key="11">
    <source>
        <dbReference type="Proteomes" id="UP000007799"/>
    </source>
</evidence>
<dbReference type="AlphaFoldDB" id="F2ULU1"/>
<dbReference type="InterPro" id="IPR015424">
    <property type="entry name" value="PyrdxlP-dep_Trfase"/>
</dbReference>
<dbReference type="Proteomes" id="UP000007799">
    <property type="component" value="Unassembled WGS sequence"/>
</dbReference>
<dbReference type="EMBL" id="GL832981">
    <property type="protein sequence ID" value="EGD78090.1"/>
    <property type="molecule type" value="Genomic_DNA"/>
</dbReference>
<keyword evidence="10" id="KW-0456">Lyase</keyword>
<dbReference type="GO" id="GO:0030170">
    <property type="term" value="F:pyridoxal phosphate binding"/>
    <property type="evidence" value="ECO:0007669"/>
    <property type="project" value="InterPro"/>
</dbReference>
<dbReference type="EC" id="4.4.1.1" evidence="4"/>
<dbReference type="GO" id="GO:0004123">
    <property type="term" value="F:cystathionine gamma-lyase activity"/>
    <property type="evidence" value="ECO:0007669"/>
    <property type="project" value="TreeGrafter"/>
</dbReference>
<protein>
    <recommendedName>
        <fullName evidence="4">cystathionine gamma-lyase</fullName>
        <ecNumber evidence="4">4.4.1.1</ecNumber>
    </recommendedName>
    <alternativeName>
        <fullName evidence="7">Gamma-cystathionase</fullName>
    </alternativeName>
</protein>
<name>F2ULU1_SALR5</name>
<dbReference type="Gene3D" id="3.90.1150.10">
    <property type="entry name" value="Aspartate Aminotransferase, domain 1"/>
    <property type="match status" value="1"/>
</dbReference>
<feature type="region of interest" description="Disordered" evidence="9">
    <location>
        <begin position="409"/>
        <end position="484"/>
    </location>
</feature>
<comment type="cofactor">
    <cofactor evidence="1 8">
        <name>pyridoxal 5'-phosphate</name>
        <dbReference type="ChEBI" id="CHEBI:597326"/>
    </cofactor>
</comment>
<dbReference type="PANTHER" id="PTHR11808:SF15">
    <property type="entry name" value="CYSTATHIONINE GAMMA-LYASE"/>
    <property type="match status" value="1"/>
</dbReference>
<dbReference type="InParanoid" id="F2ULU1"/>
<accession>F2ULU1</accession>
<dbReference type="KEGG" id="sre:PTSG_08968"/>
<dbReference type="FunFam" id="3.40.640.10:FF:000009">
    <property type="entry name" value="Cystathionine gamma-synthase homolog"/>
    <property type="match status" value="1"/>
</dbReference>
<evidence type="ECO:0000256" key="6">
    <source>
        <dbReference type="ARBA" id="ARBA00023192"/>
    </source>
</evidence>
<dbReference type="OrthoDB" id="3512640at2759"/>
<dbReference type="PANTHER" id="PTHR11808">
    <property type="entry name" value="TRANS-SULFURATION ENZYME FAMILY MEMBER"/>
    <property type="match status" value="1"/>
</dbReference>
<proteinExistence type="inferred from homology"/>
<comment type="pathway">
    <text evidence="2">Amino-acid biosynthesis; L-cysteine biosynthesis; L-cysteine from L-homocysteine and L-serine: step 2/2.</text>
</comment>
<reference evidence="10" key="1">
    <citation type="submission" date="2009-08" db="EMBL/GenBank/DDBJ databases">
        <title>Annotation of Salpingoeca rosetta.</title>
        <authorList>
            <consortium name="The Broad Institute Genome Sequencing Platform"/>
            <person name="Russ C."/>
            <person name="Cuomo C."/>
            <person name="Burger G."/>
            <person name="Gray M.W."/>
            <person name="Holland P.W.H."/>
            <person name="King N."/>
            <person name="Lang F.B.F."/>
            <person name="Roger A.J."/>
            <person name="Ruiz-Trillo I."/>
            <person name="Young S.K."/>
            <person name="Zeng Q."/>
            <person name="Gargeya S."/>
            <person name="Alvarado L."/>
            <person name="Berlin A."/>
            <person name="Chapman S.B."/>
            <person name="Chen Z."/>
            <person name="Freedman E."/>
            <person name="Gellesch M."/>
            <person name="Goldberg J."/>
            <person name="Griggs A."/>
            <person name="Gujja S."/>
            <person name="Heilman E."/>
            <person name="Heiman D."/>
            <person name="Howarth C."/>
            <person name="Mehta T."/>
            <person name="Neiman D."/>
            <person name="Pearson M."/>
            <person name="Roberts A."/>
            <person name="Saif S."/>
            <person name="Shea T."/>
            <person name="Shenoy N."/>
            <person name="Sisk P."/>
            <person name="Stolte C."/>
            <person name="Sykes S."/>
            <person name="White J."/>
            <person name="Yandava C."/>
            <person name="Haas B."/>
            <person name="Nusbaum C."/>
            <person name="Birren B."/>
        </authorList>
    </citation>
    <scope>NUCLEOTIDE SEQUENCE [LARGE SCALE GENOMIC DNA]</scope>
    <source>
        <strain evidence="10">ATCC 50818</strain>
    </source>
</reference>
<evidence type="ECO:0000313" key="10">
    <source>
        <dbReference type="EMBL" id="EGD78090.1"/>
    </source>
</evidence>
<dbReference type="Gene3D" id="3.40.640.10">
    <property type="entry name" value="Type I PLP-dependent aspartate aminotransferase-like (Major domain)"/>
    <property type="match status" value="1"/>
</dbReference>
<evidence type="ECO:0000256" key="2">
    <source>
        <dbReference type="ARBA" id="ARBA00005038"/>
    </source>
</evidence>
<organism evidence="11">
    <name type="scientific">Salpingoeca rosetta (strain ATCC 50818 / BSB-021)</name>
    <dbReference type="NCBI Taxonomy" id="946362"/>
    <lineage>
        <taxon>Eukaryota</taxon>
        <taxon>Choanoflagellata</taxon>
        <taxon>Craspedida</taxon>
        <taxon>Salpingoecidae</taxon>
        <taxon>Salpingoeca</taxon>
    </lineage>
</organism>
<dbReference type="Pfam" id="PF01053">
    <property type="entry name" value="Cys_Met_Meta_PP"/>
    <property type="match status" value="1"/>
</dbReference>
<evidence type="ECO:0000256" key="1">
    <source>
        <dbReference type="ARBA" id="ARBA00001933"/>
    </source>
</evidence>
<comment type="similarity">
    <text evidence="3 8">Belongs to the trans-sulfuration enzymes family.</text>
</comment>
<dbReference type="STRING" id="946362.F2ULU1"/>
<dbReference type="InterPro" id="IPR015422">
    <property type="entry name" value="PyrdxlP-dep_Trfase_small"/>
</dbReference>
<feature type="compositionally biased region" description="Polar residues" evidence="9">
    <location>
        <begin position="431"/>
        <end position="444"/>
    </location>
</feature>
<dbReference type="InterPro" id="IPR015421">
    <property type="entry name" value="PyrdxlP-dep_Trfase_major"/>
</dbReference>
<dbReference type="GO" id="GO:0005737">
    <property type="term" value="C:cytoplasm"/>
    <property type="evidence" value="ECO:0007669"/>
    <property type="project" value="TreeGrafter"/>
</dbReference>
<dbReference type="GO" id="GO:0019346">
    <property type="term" value="P:transsulfuration"/>
    <property type="evidence" value="ECO:0007669"/>
    <property type="project" value="InterPro"/>
</dbReference>
<dbReference type="OMA" id="YKQDGVG"/>
<evidence type="ECO:0000256" key="9">
    <source>
        <dbReference type="SAM" id="MobiDB-lite"/>
    </source>
</evidence>